<name>X1S697_9ZZZZ</name>
<protein>
    <submittedName>
        <fullName evidence="1">Uncharacterized protein</fullName>
    </submittedName>
</protein>
<sequence length="67" mass="7514">MGFTFCYVKSDSILAFLAGNYVRVKRIAKNLENYFGFTWTGDPTILGVSKEELDSVLKVVEEDSGSR</sequence>
<dbReference type="AlphaFoldDB" id="X1S697"/>
<reference evidence="1" key="1">
    <citation type="journal article" date="2014" name="Front. Microbiol.">
        <title>High frequency of phylogenetically diverse reductive dehalogenase-homologous genes in deep subseafloor sedimentary metagenomes.</title>
        <authorList>
            <person name="Kawai M."/>
            <person name="Futagami T."/>
            <person name="Toyoda A."/>
            <person name="Takaki Y."/>
            <person name="Nishi S."/>
            <person name="Hori S."/>
            <person name="Arai W."/>
            <person name="Tsubouchi T."/>
            <person name="Morono Y."/>
            <person name="Uchiyama I."/>
            <person name="Ito T."/>
            <person name="Fujiyama A."/>
            <person name="Inagaki F."/>
            <person name="Takami H."/>
        </authorList>
    </citation>
    <scope>NUCLEOTIDE SEQUENCE</scope>
    <source>
        <strain evidence="1">Expedition CK06-06</strain>
    </source>
</reference>
<comment type="caution">
    <text evidence="1">The sequence shown here is derived from an EMBL/GenBank/DDBJ whole genome shotgun (WGS) entry which is preliminary data.</text>
</comment>
<gene>
    <name evidence="1" type="ORF">S12H4_24070</name>
</gene>
<evidence type="ECO:0000313" key="1">
    <source>
        <dbReference type="EMBL" id="GAI74641.1"/>
    </source>
</evidence>
<organism evidence="1">
    <name type="scientific">marine sediment metagenome</name>
    <dbReference type="NCBI Taxonomy" id="412755"/>
    <lineage>
        <taxon>unclassified sequences</taxon>
        <taxon>metagenomes</taxon>
        <taxon>ecological metagenomes</taxon>
    </lineage>
</organism>
<accession>X1S697</accession>
<dbReference type="EMBL" id="BARW01012956">
    <property type="protein sequence ID" value="GAI74641.1"/>
    <property type="molecule type" value="Genomic_DNA"/>
</dbReference>
<proteinExistence type="predicted"/>